<dbReference type="Gene3D" id="3.40.1440.10">
    <property type="entry name" value="GIY-YIG endonuclease"/>
    <property type="match status" value="1"/>
</dbReference>
<dbReference type="CDD" id="cd10445">
    <property type="entry name" value="GIY-YIG_bI1_like"/>
    <property type="match status" value="1"/>
</dbReference>
<dbReference type="InterPro" id="IPR035901">
    <property type="entry name" value="GIY-YIG_endonuc_sf"/>
</dbReference>
<gene>
    <name evidence="3" type="ORF">SS1G_20035</name>
</gene>
<dbReference type="Pfam" id="PF01541">
    <property type="entry name" value="GIY-YIG"/>
    <property type="match status" value="1"/>
</dbReference>
<dbReference type="PROSITE" id="PS50164">
    <property type="entry name" value="GIY_YIG"/>
    <property type="match status" value="1"/>
</dbReference>
<dbReference type="SUPFAM" id="SSF82771">
    <property type="entry name" value="GIY-YIG endonuclease"/>
    <property type="match status" value="1"/>
</dbReference>
<dbReference type="AlphaFoldDB" id="A0A0K0PSY9"/>
<keyword evidence="3" id="KW-0540">Nuclease</keyword>
<reference evidence="3 4" key="1">
    <citation type="submission" date="2015-07" db="EMBL/GenBank/DDBJ databases">
        <title>The Genome Sequence of Sclerotinia sclerotiorum 1980 mitochondrion.</title>
        <authorList>
            <consortium name="The Broad Institute Genome Sequencing Platform"/>
            <person name="Cuomo C."/>
            <person name="Chen Z."/>
            <person name="Haas B."/>
            <person name="Koehrsen M."/>
            <person name="Young S.K."/>
            <person name="Zeng Q."/>
            <person name="Alvarado L."/>
            <person name="Berlin A."/>
            <person name="Borenstein D."/>
            <person name="Engels R."/>
            <person name="Freedman E."/>
            <person name="Gellesch M."/>
            <person name="Goldberg J."/>
            <person name="Griggs A."/>
            <person name="Gujja S."/>
            <person name="Heiman D."/>
            <person name="Hepburn T."/>
            <person name="Howarth C."/>
            <person name="Jen D."/>
            <person name="Larson L."/>
            <person name="Lewis B."/>
            <person name="Mehta T."/>
            <person name="Park D."/>
            <person name="Pearson M."/>
            <person name="Roberts A."/>
            <person name="Saif S."/>
            <person name="Shea T."/>
            <person name="Shenoy N."/>
            <person name="Sisk P."/>
            <person name="Stolte C."/>
            <person name="Sykes S."/>
            <person name="Walk T."/>
            <person name="White J."/>
            <person name="Yandava C."/>
            <person name="Dickman M.B."/>
            <person name="Kohn L."/>
            <person name="Rollins J."/>
            <person name="Nusbaum C."/>
            <person name="Birren B."/>
        </authorList>
    </citation>
    <scope>NUCLEOTIDE SEQUENCE [LARGE SCALE GENOMIC DNA]</scope>
    <source>
        <strain evidence="4">ATCC 18683 / 1980 / Ss-1</strain>
    </source>
</reference>
<dbReference type="NCBIfam" id="TIGR01453">
    <property type="entry name" value="grpIintron_endo"/>
    <property type="match status" value="1"/>
</dbReference>
<dbReference type="InterPro" id="IPR010896">
    <property type="entry name" value="NUMOD1"/>
</dbReference>
<keyword evidence="4" id="KW-1185">Reference proteome</keyword>
<evidence type="ECO:0000313" key="4">
    <source>
        <dbReference type="Proteomes" id="UP000001312"/>
    </source>
</evidence>
<dbReference type="SMART" id="SM00496">
    <property type="entry name" value="IENR2"/>
    <property type="match status" value="3"/>
</dbReference>
<proteinExistence type="predicted"/>
<sequence>MCKVNEPSLEAASYTPHICKFGIKTYDDPFNTRALIREDNKDKVGIYCWFNKVNGKFYIGSGDPLYARLSDYYQDWYFSTRANLYIIRALSKHSMLKFSLVILEYTTSDKLIACEQKWIDLLKPEYNLSPMAGSSKGYRHTDESLEKIRKATLGRTHTSEVRQLMRESRIGVNNPFYGKKHSEEAIASLRLAATNRTKPAVPGIEVEITDLETNITTTYASIRKAADAINSDIKSLSRREKLQIEKGINTAYRNKYMIVFKRP</sequence>
<dbReference type="InterPro" id="IPR006350">
    <property type="entry name" value="Intron_endoG1"/>
</dbReference>
<dbReference type="InterPro" id="IPR003611">
    <property type="entry name" value="NUMOD3"/>
</dbReference>
<dbReference type="SUPFAM" id="SSF64496">
    <property type="entry name" value="DNA-binding domain of intron-encoded endonucleases"/>
    <property type="match status" value="1"/>
</dbReference>
<organism evidence="3 4">
    <name type="scientific">Sclerotinia sclerotiorum (strain ATCC 18683 / 1980 / Ss-1)</name>
    <name type="common">White mold</name>
    <name type="synonym">Whetzelinia sclerotiorum</name>
    <dbReference type="NCBI Taxonomy" id="665079"/>
    <lineage>
        <taxon>Eukaryota</taxon>
        <taxon>Fungi</taxon>
        <taxon>Dikarya</taxon>
        <taxon>Ascomycota</taxon>
        <taxon>Pezizomycotina</taxon>
        <taxon>Leotiomycetes</taxon>
        <taxon>Helotiales</taxon>
        <taxon>Sclerotiniaceae</taxon>
        <taxon>Sclerotinia</taxon>
    </lineage>
</organism>
<dbReference type="GO" id="GO:0003677">
    <property type="term" value="F:DNA binding"/>
    <property type="evidence" value="ECO:0007669"/>
    <property type="project" value="InterPro"/>
</dbReference>
<dbReference type="STRING" id="665079.A0A0K0PSY9"/>
<feature type="domain" description="GIY-YIG" evidence="2">
    <location>
        <begin position="42"/>
        <end position="128"/>
    </location>
</feature>
<keyword evidence="3" id="KW-0255">Endonuclease</keyword>
<dbReference type="InterPro" id="IPR000305">
    <property type="entry name" value="GIY-YIG_endonuc"/>
</dbReference>
<dbReference type="GO" id="GO:0004519">
    <property type="term" value="F:endonuclease activity"/>
    <property type="evidence" value="ECO:0007669"/>
    <property type="project" value="UniProtKB-KW"/>
</dbReference>
<comment type="similarity">
    <text evidence="1">To endonucleases of group I introns of fungi and phage.</text>
</comment>
<keyword evidence="3" id="KW-0378">Hydrolase</keyword>
<dbReference type="EMBL" id="KT283062">
    <property type="protein sequence ID" value="AKQ53325.1"/>
    <property type="molecule type" value="Genomic_DNA"/>
</dbReference>
<dbReference type="RefSeq" id="YP_009389082.1">
    <property type="nucleotide sequence ID" value="NC_035155.1"/>
</dbReference>
<dbReference type="SMART" id="SM00465">
    <property type="entry name" value="GIYc"/>
    <property type="match status" value="1"/>
</dbReference>
<dbReference type="Pfam" id="PF07453">
    <property type="entry name" value="NUMOD1"/>
    <property type="match status" value="1"/>
</dbReference>
<accession>A0A0K0PSY9</accession>
<evidence type="ECO:0000259" key="2">
    <source>
        <dbReference type="PROSITE" id="PS50164"/>
    </source>
</evidence>
<dbReference type="KEGG" id="ssl:SS1G_20035"/>
<geneLocation type="mitochondrion" evidence="3"/>
<dbReference type="Pfam" id="PF07460">
    <property type="entry name" value="NUMOD3"/>
    <property type="match status" value="1"/>
</dbReference>
<dbReference type="InParanoid" id="A0A0K0PSY9"/>
<protein>
    <submittedName>
        <fullName evidence="3">GIY endonuclease</fullName>
    </submittedName>
</protein>
<dbReference type="Proteomes" id="UP000001312">
    <property type="component" value="Mitochondrion MT"/>
</dbReference>
<name>A0A0K0PSY9_SCLS1</name>
<keyword evidence="3" id="KW-0496">Mitochondrion</keyword>
<dbReference type="GeneID" id="33195499"/>
<evidence type="ECO:0000313" key="3">
    <source>
        <dbReference type="EMBL" id="AKQ53325.1"/>
    </source>
</evidence>
<evidence type="ECO:0000256" key="1">
    <source>
        <dbReference type="ARBA" id="ARBA00010045"/>
    </source>
</evidence>